<sequence length="509" mass="55943">MMVSHGGRQLAPRAVPTTSLSGASLSVLCLGVSLASALGALSELSLLSGWASLGGRASVRARWDGFFSGPHRCAHHAKGPRRLAGRSPVDLRQAVGLAGHDKLARPPCAEWGHPLQCTSCVSGERLQAERGTVVDAPSELVGISALRAGLVPVADAALSMWGCAVCSCFPFYCRVTSPLPPPQLFAEDVRYFLPAYQRNYCWKQETAVGFLQQVLDRVRDGYDELHSALEVTPEGHEKRLPTDIIRRWTLEQIPESIGFIELYRGREDGQFGVIDGQQRMVTLGFIFAALRECFLQSGNTIDEACAEEMHDRIWQGPHFSRGLAATARLTVRRIDVDLYHRLCLVPGGMQAFLDREADNEDMSTSESHSKMIGAQRIILDTLMEQPPCVWRMLASYLPECQYNMLLSQDAITALKMFGSLNFKGAEQMGAVDRFRSAIIMEDEADLNTNVAAAARAVPSLTGGAPARVGSLLEPVWDELQADYGRQFIATAVLRAIQCRLWLLEGKHNY</sequence>
<accession>A0ACC3BN88</accession>
<dbReference type="EMBL" id="CM020618">
    <property type="protein sequence ID" value="KAK1859367.1"/>
    <property type="molecule type" value="Genomic_DNA"/>
</dbReference>
<protein>
    <submittedName>
        <fullName evidence="1">Uncharacterized protein</fullName>
    </submittedName>
</protein>
<proteinExistence type="predicted"/>
<evidence type="ECO:0000313" key="1">
    <source>
        <dbReference type="EMBL" id="KAK1859367.1"/>
    </source>
</evidence>
<comment type="caution">
    <text evidence="1">The sequence shown here is derived from an EMBL/GenBank/DDBJ whole genome shotgun (WGS) entry which is preliminary data.</text>
</comment>
<keyword evidence="2" id="KW-1185">Reference proteome</keyword>
<evidence type="ECO:0000313" key="2">
    <source>
        <dbReference type="Proteomes" id="UP000798662"/>
    </source>
</evidence>
<organism evidence="1 2">
    <name type="scientific">Pyropia yezoensis</name>
    <name type="common">Susabi-nori</name>
    <name type="synonym">Porphyra yezoensis</name>
    <dbReference type="NCBI Taxonomy" id="2788"/>
    <lineage>
        <taxon>Eukaryota</taxon>
        <taxon>Rhodophyta</taxon>
        <taxon>Bangiophyceae</taxon>
        <taxon>Bangiales</taxon>
        <taxon>Bangiaceae</taxon>
        <taxon>Pyropia</taxon>
    </lineage>
</organism>
<gene>
    <name evidence="1" type="ORF">I4F81_001964</name>
</gene>
<name>A0ACC3BN88_PYRYE</name>
<dbReference type="Proteomes" id="UP000798662">
    <property type="component" value="Chromosome 1"/>
</dbReference>
<reference evidence="1" key="1">
    <citation type="submission" date="2019-11" db="EMBL/GenBank/DDBJ databases">
        <title>Nori genome reveals adaptations in red seaweeds to the harsh intertidal environment.</title>
        <authorList>
            <person name="Wang D."/>
            <person name="Mao Y."/>
        </authorList>
    </citation>
    <scope>NUCLEOTIDE SEQUENCE</scope>
    <source>
        <tissue evidence="1">Gametophyte</tissue>
    </source>
</reference>